<evidence type="ECO:0000256" key="1">
    <source>
        <dbReference type="ARBA" id="ARBA00012513"/>
    </source>
</evidence>
<dbReference type="CDD" id="cd08217">
    <property type="entry name" value="STKc_Nek2"/>
    <property type="match status" value="1"/>
</dbReference>
<evidence type="ECO:0000256" key="5">
    <source>
        <dbReference type="ARBA" id="ARBA00022777"/>
    </source>
</evidence>
<evidence type="ECO:0000256" key="7">
    <source>
        <dbReference type="ARBA" id="ARBA00047899"/>
    </source>
</evidence>
<feature type="region of interest" description="Disordered" evidence="10">
    <location>
        <begin position="420"/>
        <end position="463"/>
    </location>
</feature>
<dbReference type="Proteomes" id="UP001164286">
    <property type="component" value="Unassembled WGS sequence"/>
</dbReference>
<dbReference type="Gene3D" id="3.30.200.20">
    <property type="entry name" value="Phosphorylase Kinase, domain 1"/>
    <property type="match status" value="1"/>
</dbReference>
<feature type="domain" description="Protein kinase" evidence="11">
    <location>
        <begin position="37"/>
        <end position="326"/>
    </location>
</feature>
<dbReference type="GO" id="GO:0004674">
    <property type="term" value="F:protein serine/threonine kinase activity"/>
    <property type="evidence" value="ECO:0007669"/>
    <property type="project" value="UniProtKB-KW"/>
</dbReference>
<feature type="binding site" evidence="9">
    <location>
        <position position="66"/>
    </location>
    <ligand>
        <name>ATP</name>
        <dbReference type="ChEBI" id="CHEBI:30616"/>
    </ligand>
</feature>
<keyword evidence="5 12" id="KW-0418">Kinase</keyword>
<gene>
    <name evidence="12" type="ORF">MKK02DRAFT_38689</name>
</gene>
<evidence type="ECO:0000313" key="12">
    <source>
        <dbReference type="EMBL" id="KAI9634017.1"/>
    </source>
</evidence>
<name>A0AA38LR59_9TREE</name>
<protein>
    <recommendedName>
        <fullName evidence="1">non-specific serine/threonine protein kinase</fullName>
        <ecNumber evidence="1">2.7.11.1</ecNumber>
    </recommendedName>
</protein>
<keyword evidence="2" id="KW-0723">Serine/threonine-protein kinase</keyword>
<evidence type="ECO:0000256" key="8">
    <source>
        <dbReference type="ARBA" id="ARBA00048679"/>
    </source>
</evidence>
<dbReference type="PROSITE" id="PS00107">
    <property type="entry name" value="PROTEIN_KINASE_ATP"/>
    <property type="match status" value="1"/>
</dbReference>
<dbReference type="RefSeq" id="XP_052943794.1">
    <property type="nucleotide sequence ID" value="XM_053090228.1"/>
</dbReference>
<accession>A0AA38LR59</accession>
<evidence type="ECO:0000256" key="4">
    <source>
        <dbReference type="ARBA" id="ARBA00022741"/>
    </source>
</evidence>
<dbReference type="GO" id="GO:0005524">
    <property type="term" value="F:ATP binding"/>
    <property type="evidence" value="ECO:0007669"/>
    <property type="project" value="UniProtKB-UniRule"/>
</dbReference>
<comment type="catalytic activity">
    <reaction evidence="7">
        <text>L-threonyl-[protein] + ATP = O-phospho-L-threonyl-[protein] + ADP + H(+)</text>
        <dbReference type="Rhea" id="RHEA:46608"/>
        <dbReference type="Rhea" id="RHEA-COMP:11060"/>
        <dbReference type="Rhea" id="RHEA-COMP:11605"/>
        <dbReference type="ChEBI" id="CHEBI:15378"/>
        <dbReference type="ChEBI" id="CHEBI:30013"/>
        <dbReference type="ChEBI" id="CHEBI:30616"/>
        <dbReference type="ChEBI" id="CHEBI:61977"/>
        <dbReference type="ChEBI" id="CHEBI:456216"/>
        <dbReference type="EC" id="2.7.11.1"/>
    </reaction>
</comment>
<sequence length="777" mass="83827">MLPRRAAPAPPNGLPPTSSAAASSSSSYADASELDKYKLVSNIGKGSFGVISKVQRVDDGREFALKQLDYAKMTDKDRKQILAEVAILESLKHRNIVQLIQKIKDPKNERIYIIMEYCTSGDLGSLIRKAQRSNTPLNEDKIWNIFLQIVQALHHCHWPNERSQSSTTGRGALSRGTAAEKEARYQVLHRDLKPENVFLSDDFVKLGDFGLSKDMGTAAFTSTYVGTPLYMPPEILAENKYDTKSDIWSLGCLVFEMCALTSPFSAATTQAELITMVRSGRIPSIPPQYSATLRDVVKAMLTLNPAKRPTTGQLLELEEMKLHRKLFSVQNQTQLLVTKKDELRKYEESLHHRAQQLNEREEQIIAQEATLAEREEACRVKEEAAGETQKRLNHAADTLRAQWEKLREEKAGMGLGQEPLAIRRPSMPPARPPLEERATMPLPSLPRPPRPQHTYSYDDTPSKIPVPIYSTPSSFFSGARNPAGSLRRNASKSLGNLAARAQAEAQADANRAAAASAIGTGLEGTPAKQVIRGHVHQRSSIGSPNDLQKQYDQLVSGGRSGAAAYYGAWSDDVSMASPALSVAAAGSPFMLPGGRRKSAGIVRPFPLGPNATATGSGSGSGSGSGPLRPSGSATSQDSMSSADSGGNMQAYNLHTVSQQLPTPAKWSMEDPDLPSPFLRRIPTAPPVIPSQRERQPLGMINIPQAMPMPAPTGAGGVGKKGSSTGIPRSRSGNLHQHVLKQNAAQAQQGENRREGGGGTGTGSGGPKAQIRQGVAGR</sequence>
<evidence type="ECO:0000256" key="2">
    <source>
        <dbReference type="ARBA" id="ARBA00022527"/>
    </source>
</evidence>
<organism evidence="12 13">
    <name type="scientific">Dioszegia hungarica</name>
    <dbReference type="NCBI Taxonomy" id="4972"/>
    <lineage>
        <taxon>Eukaryota</taxon>
        <taxon>Fungi</taxon>
        <taxon>Dikarya</taxon>
        <taxon>Basidiomycota</taxon>
        <taxon>Agaricomycotina</taxon>
        <taxon>Tremellomycetes</taxon>
        <taxon>Tremellales</taxon>
        <taxon>Bulleribasidiaceae</taxon>
        <taxon>Dioszegia</taxon>
    </lineage>
</organism>
<dbReference type="InterPro" id="IPR000719">
    <property type="entry name" value="Prot_kinase_dom"/>
</dbReference>
<dbReference type="PANTHER" id="PTHR44899">
    <property type="entry name" value="CAMK FAMILY PROTEIN KINASE"/>
    <property type="match status" value="1"/>
</dbReference>
<dbReference type="PANTHER" id="PTHR44899:SF3">
    <property type="entry name" value="SERINE_THREONINE-PROTEIN KINASE NEK1"/>
    <property type="match status" value="1"/>
</dbReference>
<evidence type="ECO:0000256" key="6">
    <source>
        <dbReference type="ARBA" id="ARBA00022840"/>
    </source>
</evidence>
<comment type="caution">
    <text evidence="12">The sequence shown here is derived from an EMBL/GenBank/DDBJ whole genome shotgun (WGS) entry which is preliminary data.</text>
</comment>
<keyword evidence="4 9" id="KW-0547">Nucleotide-binding</keyword>
<evidence type="ECO:0000256" key="9">
    <source>
        <dbReference type="PROSITE-ProRule" id="PRU10141"/>
    </source>
</evidence>
<evidence type="ECO:0000259" key="11">
    <source>
        <dbReference type="PROSITE" id="PS50011"/>
    </source>
</evidence>
<dbReference type="SUPFAM" id="SSF56112">
    <property type="entry name" value="Protein kinase-like (PK-like)"/>
    <property type="match status" value="1"/>
</dbReference>
<dbReference type="PROSITE" id="PS00108">
    <property type="entry name" value="PROTEIN_KINASE_ST"/>
    <property type="match status" value="1"/>
</dbReference>
<feature type="compositionally biased region" description="Polar residues" evidence="10">
    <location>
        <begin position="633"/>
        <end position="648"/>
    </location>
</feature>
<dbReference type="PROSITE" id="PS50011">
    <property type="entry name" value="PROTEIN_KINASE_DOM"/>
    <property type="match status" value="1"/>
</dbReference>
<dbReference type="Gene3D" id="1.10.510.10">
    <property type="entry name" value="Transferase(Phosphotransferase) domain 1"/>
    <property type="match status" value="1"/>
</dbReference>
<keyword evidence="3" id="KW-0808">Transferase</keyword>
<evidence type="ECO:0000256" key="3">
    <source>
        <dbReference type="ARBA" id="ARBA00022679"/>
    </source>
</evidence>
<feature type="region of interest" description="Disordered" evidence="10">
    <location>
        <begin position="600"/>
        <end position="648"/>
    </location>
</feature>
<dbReference type="EMBL" id="JAKWFO010000008">
    <property type="protein sequence ID" value="KAI9634017.1"/>
    <property type="molecule type" value="Genomic_DNA"/>
</dbReference>
<dbReference type="FunFam" id="3.30.200.20:FF:000042">
    <property type="entry name" value="Aurora kinase A"/>
    <property type="match status" value="1"/>
</dbReference>
<dbReference type="GeneID" id="77729433"/>
<dbReference type="InterPro" id="IPR017441">
    <property type="entry name" value="Protein_kinase_ATP_BS"/>
</dbReference>
<dbReference type="Pfam" id="PF07714">
    <property type="entry name" value="PK_Tyr_Ser-Thr"/>
    <property type="match status" value="1"/>
</dbReference>
<dbReference type="SMART" id="SM00220">
    <property type="entry name" value="S_TKc"/>
    <property type="match status" value="1"/>
</dbReference>
<feature type="compositionally biased region" description="Gly residues" evidence="10">
    <location>
        <begin position="756"/>
        <end position="765"/>
    </location>
</feature>
<keyword evidence="13" id="KW-1185">Reference proteome</keyword>
<dbReference type="InterPro" id="IPR008271">
    <property type="entry name" value="Ser/Thr_kinase_AS"/>
</dbReference>
<keyword evidence="6 9" id="KW-0067">ATP-binding</keyword>
<dbReference type="InterPro" id="IPR051131">
    <property type="entry name" value="NEK_Ser/Thr_kinase_NIMA"/>
</dbReference>
<feature type="compositionally biased region" description="Polar residues" evidence="10">
    <location>
        <begin position="721"/>
        <end position="734"/>
    </location>
</feature>
<feature type="region of interest" description="Disordered" evidence="10">
    <location>
        <begin position="712"/>
        <end position="777"/>
    </location>
</feature>
<reference evidence="12" key="1">
    <citation type="journal article" date="2022" name="G3 (Bethesda)">
        <title>High quality genome of the basidiomycete yeast Dioszegia hungarica PDD-24b-2 isolated from cloud water.</title>
        <authorList>
            <person name="Jarrige D."/>
            <person name="Haridas S."/>
            <person name="Bleykasten-Grosshans C."/>
            <person name="Joly M."/>
            <person name="Nadalig T."/>
            <person name="Sancelme M."/>
            <person name="Vuilleumier S."/>
            <person name="Grigoriev I.V."/>
            <person name="Amato P."/>
            <person name="Bringel F."/>
        </authorList>
    </citation>
    <scope>NUCLEOTIDE SEQUENCE</scope>
    <source>
        <strain evidence="12">PDD-24b-2</strain>
    </source>
</reference>
<proteinExistence type="predicted"/>
<feature type="region of interest" description="Disordered" evidence="10">
    <location>
        <begin position="1"/>
        <end position="25"/>
    </location>
</feature>
<dbReference type="InterPro" id="IPR001245">
    <property type="entry name" value="Ser-Thr/Tyr_kinase_cat_dom"/>
</dbReference>
<evidence type="ECO:0000256" key="10">
    <source>
        <dbReference type="SAM" id="MobiDB-lite"/>
    </source>
</evidence>
<evidence type="ECO:0000313" key="13">
    <source>
        <dbReference type="Proteomes" id="UP001164286"/>
    </source>
</evidence>
<dbReference type="AlphaFoldDB" id="A0AA38LR59"/>
<comment type="catalytic activity">
    <reaction evidence="8">
        <text>L-seryl-[protein] + ATP = O-phospho-L-seryl-[protein] + ADP + H(+)</text>
        <dbReference type="Rhea" id="RHEA:17989"/>
        <dbReference type="Rhea" id="RHEA-COMP:9863"/>
        <dbReference type="Rhea" id="RHEA-COMP:11604"/>
        <dbReference type="ChEBI" id="CHEBI:15378"/>
        <dbReference type="ChEBI" id="CHEBI:29999"/>
        <dbReference type="ChEBI" id="CHEBI:30616"/>
        <dbReference type="ChEBI" id="CHEBI:83421"/>
        <dbReference type="ChEBI" id="CHEBI:456216"/>
        <dbReference type="EC" id="2.7.11.1"/>
    </reaction>
</comment>
<dbReference type="EC" id="2.7.11.1" evidence="1"/>
<dbReference type="InterPro" id="IPR011009">
    <property type="entry name" value="Kinase-like_dom_sf"/>
</dbReference>